<dbReference type="SMART" id="SM00073">
    <property type="entry name" value="HPT"/>
    <property type="match status" value="1"/>
</dbReference>
<gene>
    <name evidence="4" type="ORF">CDD81_6256</name>
</gene>
<dbReference type="EMBL" id="NJET01000056">
    <property type="protein sequence ID" value="PHH63105.1"/>
    <property type="molecule type" value="Genomic_DNA"/>
</dbReference>
<dbReference type="GO" id="GO:0000160">
    <property type="term" value="P:phosphorelay signal transduction system"/>
    <property type="evidence" value="ECO:0007669"/>
    <property type="project" value="InterPro"/>
</dbReference>
<dbReference type="GO" id="GO:0005634">
    <property type="term" value="C:nucleus"/>
    <property type="evidence" value="ECO:0007669"/>
    <property type="project" value="TreeGrafter"/>
</dbReference>
<dbReference type="Pfam" id="PF01627">
    <property type="entry name" value="Hpt"/>
    <property type="match status" value="1"/>
</dbReference>
<dbReference type="GO" id="GO:0005737">
    <property type="term" value="C:cytoplasm"/>
    <property type="evidence" value="ECO:0007669"/>
    <property type="project" value="TreeGrafter"/>
</dbReference>
<dbReference type="Proteomes" id="UP000226192">
    <property type="component" value="Unassembled WGS sequence"/>
</dbReference>
<dbReference type="AlphaFoldDB" id="A0A2C5Y0T7"/>
<feature type="region of interest" description="Disordered" evidence="2">
    <location>
        <begin position="1"/>
        <end position="22"/>
    </location>
</feature>
<comment type="caution">
    <text evidence="4">The sequence shown here is derived from an EMBL/GenBank/DDBJ whole genome shotgun (WGS) entry which is preliminary data.</text>
</comment>
<protein>
    <recommendedName>
        <fullName evidence="3">HPt domain-containing protein</fullName>
    </recommendedName>
</protein>
<dbReference type="InterPro" id="IPR036641">
    <property type="entry name" value="HPT_dom_sf"/>
</dbReference>
<dbReference type="InterPro" id="IPR045871">
    <property type="entry name" value="AHP1-5/YPD1"/>
</dbReference>
<evidence type="ECO:0000256" key="2">
    <source>
        <dbReference type="SAM" id="MobiDB-lite"/>
    </source>
</evidence>
<dbReference type="InterPro" id="IPR008207">
    <property type="entry name" value="Sig_transdc_His_kin_Hpt_dom"/>
</dbReference>
<evidence type="ECO:0000313" key="5">
    <source>
        <dbReference type="Proteomes" id="UP000226192"/>
    </source>
</evidence>
<evidence type="ECO:0000256" key="1">
    <source>
        <dbReference type="PROSITE-ProRule" id="PRU00110"/>
    </source>
</evidence>
<dbReference type="CDD" id="cd00088">
    <property type="entry name" value="HPT"/>
    <property type="match status" value="1"/>
</dbReference>
<dbReference type="GO" id="GO:0043424">
    <property type="term" value="F:protein histidine kinase binding"/>
    <property type="evidence" value="ECO:0007669"/>
    <property type="project" value="InterPro"/>
</dbReference>
<dbReference type="PANTHER" id="PTHR28242">
    <property type="entry name" value="PHOSPHORELAY INTERMEDIATE PROTEIN YPD1"/>
    <property type="match status" value="1"/>
</dbReference>
<accession>A0A2C5Y0T7</accession>
<sequence>MAPPSDDKRAPPPEEGTGLGFEDAVDMSIFNQILEMDEPDDHEFSYSIVFGFFDQAEETFDSMDMSLAEKDLETLSSLGHFLKGSSATLGLVKVQKGCEQIQQYGKNENPDGGPEPDSEVCLKRITDALKAVKTDYYDVKQKLERYYEKGDKEKPEEA</sequence>
<dbReference type="PROSITE" id="PS50894">
    <property type="entry name" value="HPT"/>
    <property type="match status" value="1"/>
</dbReference>
<organism evidence="4 5">
    <name type="scientific">Ophiocordyceps australis</name>
    <dbReference type="NCBI Taxonomy" id="1399860"/>
    <lineage>
        <taxon>Eukaryota</taxon>
        <taxon>Fungi</taxon>
        <taxon>Dikarya</taxon>
        <taxon>Ascomycota</taxon>
        <taxon>Pezizomycotina</taxon>
        <taxon>Sordariomycetes</taxon>
        <taxon>Hypocreomycetidae</taxon>
        <taxon>Hypocreales</taxon>
        <taxon>Ophiocordycipitaceae</taxon>
        <taxon>Ophiocordyceps</taxon>
    </lineage>
</organism>
<feature type="compositionally biased region" description="Basic and acidic residues" evidence="2">
    <location>
        <begin position="1"/>
        <end position="12"/>
    </location>
</feature>
<dbReference type="OrthoDB" id="1673781at2759"/>
<dbReference type="STRING" id="1399860.A0A2C5Y0T7"/>
<evidence type="ECO:0000259" key="3">
    <source>
        <dbReference type="PROSITE" id="PS50894"/>
    </source>
</evidence>
<name>A0A2C5Y0T7_9HYPO</name>
<dbReference type="SUPFAM" id="SSF47226">
    <property type="entry name" value="Histidine-containing phosphotransfer domain, HPT domain"/>
    <property type="match status" value="1"/>
</dbReference>
<keyword evidence="5" id="KW-1185">Reference proteome</keyword>
<keyword evidence="1" id="KW-0597">Phosphoprotein</keyword>
<feature type="domain" description="HPt" evidence="3">
    <location>
        <begin position="41"/>
        <end position="146"/>
    </location>
</feature>
<proteinExistence type="predicted"/>
<dbReference type="GO" id="GO:0009927">
    <property type="term" value="F:histidine phosphotransfer kinase activity"/>
    <property type="evidence" value="ECO:0007669"/>
    <property type="project" value="InterPro"/>
</dbReference>
<feature type="modified residue" description="Phosphohistidine" evidence="1">
    <location>
        <position position="80"/>
    </location>
</feature>
<dbReference type="Gene3D" id="1.20.120.160">
    <property type="entry name" value="HPT domain"/>
    <property type="match status" value="1"/>
</dbReference>
<dbReference type="PANTHER" id="PTHR28242:SF52">
    <property type="entry name" value="PHOSPHORELAY INTERMEDIATE PROTEIN YPD1"/>
    <property type="match status" value="1"/>
</dbReference>
<reference evidence="4 5" key="1">
    <citation type="submission" date="2017-06" db="EMBL/GenBank/DDBJ databases">
        <title>Ant-infecting Ophiocordyceps genomes reveal a high diversity of potential behavioral manipulation genes and a possible major role for enterotoxins.</title>
        <authorList>
            <person name="De Bekker C."/>
            <person name="Evans H.C."/>
            <person name="Brachmann A."/>
            <person name="Hughes D.P."/>
        </authorList>
    </citation>
    <scope>NUCLEOTIDE SEQUENCE [LARGE SCALE GENOMIC DNA]</scope>
    <source>
        <strain evidence="4 5">Map64</strain>
    </source>
</reference>
<evidence type="ECO:0000313" key="4">
    <source>
        <dbReference type="EMBL" id="PHH63105.1"/>
    </source>
</evidence>